<protein>
    <submittedName>
        <fullName evidence="1">Uncharacterized protein</fullName>
    </submittedName>
</protein>
<dbReference type="AlphaFoldDB" id="B1T1T3"/>
<evidence type="ECO:0000313" key="1">
    <source>
        <dbReference type="EMBL" id="EDT42460.1"/>
    </source>
</evidence>
<dbReference type="EMBL" id="ABLK01000038">
    <property type="protein sequence ID" value="EDT42460.1"/>
    <property type="molecule type" value="Genomic_DNA"/>
</dbReference>
<gene>
    <name evidence="1" type="ORF">BamMEX5DRAFT_1749</name>
</gene>
<proteinExistence type="predicted"/>
<accession>B1T1T3</accession>
<sequence>MCLLLRRHATGSQCEEQRLREVVYCTMLPEHGIPVSGSATLVSFGNQVHYADGSTARIVSGLTLVDNREFEPLAFVGSELDNGDTITDSPEREGLASACTFTPVKRSTMARQGDVA</sequence>
<dbReference type="RefSeq" id="WP_006757724.1">
    <property type="nucleotide sequence ID" value="NZ_ABLK01000038.1"/>
</dbReference>
<comment type="caution">
    <text evidence="1">The sequence shown here is derived from an EMBL/GenBank/DDBJ whole genome shotgun (WGS) entry which is preliminary data.</text>
</comment>
<dbReference type="Proteomes" id="UP000004814">
    <property type="component" value="Unassembled WGS sequence"/>
</dbReference>
<organism evidence="1 2">
    <name type="scientific">Burkholderia ambifaria MEX-5</name>
    <dbReference type="NCBI Taxonomy" id="396597"/>
    <lineage>
        <taxon>Bacteria</taxon>
        <taxon>Pseudomonadati</taxon>
        <taxon>Pseudomonadota</taxon>
        <taxon>Betaproteobacteria</taxon>
        <taxon>Burkholderiales</taxon>
        <taxon>Burkholderiaceae</taxon>
        <taxon>Burkholderia</taxon>
        <taxon>Burkholderia cepacia complex</taxon>
    </lineage>
</organism>
<reference evidence="1 2" key="1">
    <citation type="submission" date="2008-03" db="EMBL/GenBank/DDBJ databases">
        <title>Sequencing of the draft genome and assembly of Burkholderia ambifaria MEX-5.</title>
        <authorList>
            <consortium name="US DOE Joint Genome Institute (JGI-PGF)"/>
            <person name="Copeland A."/>
            <person name="Lucas S."/>
            <person name="Lapidus A."/>
            <person name="Glavina del Rio T."/>
            <person name="Dalin E."/>
            <person name="Tice H."/>
            <person name="Bruce D."/>
            <person name="Goodwin L."/>
            <person name="Pitluck S."/>
            <person name="Larimer F."/>
            <person name="Land M.L."/>
            <person name="Hauser L."/>
            <person name="Tiedje J."/>
            <person name="Richardson P."/>
        </authorList>
    </citation>
    <scope>NUCLEOTIDE SEQUENCE [LARGE SCALE GENOMIC DNA]</scope>
    <source>
        <strain evidence="1 2">MEX-5</strain>
    </source>
</reference>
<name>B1T1T3_9BURK</name>
<evidence type="ECO:0000313" key="2">
    <source>
        <dbReference type="Proteomes" id="UP000004814"/>
    </source>
</evidence>
<dbReference type="PATRIC" id="fig|396597.7.peg.6482"/>